<evidence type="ECO:0008006" key="5">
    <source>
        <dbReference type="Google" id="ProtNLM"/>
    </source>
</evidence>
<dbReference type="NCBIfam" id="NF041681">
    <property type="entry name" value="HGxxPAAW"/>
    <property type="match status" value="1"/>
</dbReference>
<feature type="transmembrane region" description="Helical" evidence="2">
    <location>
        <begin position="12"/>
        <end position="32"/>
    </location>
</feature>
<dbReference type="EMBL" id="CP002994">
    <property type="protein sequence ID" value="AEM86479.1"/>
    <property type="molecule type" value="Genomic_DNA"/>
</dbReference>
<accession>G2NW19</accession>
<evidence type="ECO:0000256" key="2">
    <source>
        <dbReference type="SAM" id="Phobius"/>
    </source>
</evidence>
<dbReference type="AlphaFoldDB" id="G2NW19"/>
<feature type="transmembrane region" description="Helical" evidence="2">
    <location>
        <begin position="38"/>
        <end position="58"/>
    </location>
</feature>
<keyword evidence="2" id="KW-0472">Membrane</keyword>
<dbReference type="HOGENOM" id="CLU_172614_0_0_11"/>
<dbReference type="eggNOG" id="ENOG502ZNJH">
    <property type="taxonomic scope" value="Bacteria"/>
</dbReference>
<organism evidence="3 4">
    <name type="scientific">Streptomyces violaceusniger (strain Tu 4113)</name>
    <dbReference type="NCBI Taxonomy" id="653045"/>
    <lineage>
        <taxon>Bacteria</taxon>
        <taxon>Bacillati</taxon>
        <taxon>Actinomycetota</taxon>
        <taxon>Actinomycetes</taxon>
        <taxon>Kitasatosporales</taxon>
        <taxon>Streptomycetaceae</taxon>
        <taxon>Streptomyces</taxon>
        <taxon>Streptomyces violaceusniger group</taxon>
    </lineage>
</organism>
<sequence>MAGHNHGHTPAAWTGVTIAFIGFCVAGAFTVAANPLGFWVGMVIIVLGGVVGVAMRAAGLGLPKEQHSLPQSQPQPQPTAQAQAQAQAQTQQ</sequence>
<dbReference type="InterPro" id="IPR046550">
    <property type="entry name" value="DUF6704"/>
</dbReference>
<keyword evidence="2" id="KW-0812">Transmembrane</keyword>
<keyword evidence="4" id="KW-1185">Reference proteome</keyword>
<reference evidence="3" key="1">
    <citation type="submission" date="2011-08" db="EMBL/GenBank/DDBJ databases">
        <title>Complete sequence of chromosome of Streptomyces violaceusniger Tu 4113.</title>
        <authorList>
            <consortium name="US DOE Joint Genome Institute"/>
            <person name="Lucas S."/>
            <person name="Han J."/>
            <person name="Lapidus A."/>
            <person name="Cheng J.-F."/>
            <person name="Goodwin L."/>
            <person name="Pitluck S."/>
            <person name="Peters L."/>
            <person name="Ivanova N."/>
            <person name="Daligault H."/>
            <person name="Detter J.C."/>
            <person name="Han C."/>
            <person name="Tapia R."/>
            <person name="Land M."/>
            <person name="Hauser L."/>
            <person name="Kyrpides N."/>
            <person name="Ivanova N."/>
            <person name="Pagani I."/>
            <person name="Hagen A."/>
            <person name="Katz L."/>
            <person name="Fiedler H.-P."/>
            <person name="Keasling J."/>
            <person name="Fortman J."/>
            <person name="Woyke T."/>
        </authorList>
    </citation>
    <scope>NUCLEOTIDE SEQUENCE [LARGE SCALE GENOMIC DNA]</scope>
    <source>
        <strain evidence="3">Tu 4113</strain>
    </source>
</reference>
<protein>
    <recommendedName>
        <fullName evidence="5">Integral membrane protein</fullName>
    </recommendedName>
</protein>
<dbReference type="Proteomes" id="UP000008703">
    <property type="component" value="Chromosome"/>
</dbReference>
<evidence type="ECO:0000313" key="4">
    <source>
        <dbReference type="Proteomes" id="UP000008703"/>
    </source>
</evidence>
<dbReference type="RefSeq" id="WP_014059955.1">
    <property type="nucleotide sequence ID" value="NC_015957.1"/>
</dbReference>
<keyword evidence="2" id="KW-1133">Transmembrane helix</keyword>
<evidence type="ECO:0000313" key="3">
    <source>
        <dbReference type="EMBL" id="AEM86479.1"/>
    </source>
</evidence>
<gene>
    <name evidence="3" type="ORF">Strvi_7113</name>
</gene>
<name>G2NW19_STRV4</name>
<dbReference type="KEGG" id="svl:Strvi_7113"/>
<proteinExistence type="predicted"/>
<dbReference type="Pfam" id="PF20447">
    <property type="entry name" value="DUF6704"/>
    <property type="match status" value="1"/>
</dbReference>
<feature type="compositionally biased region" description="Low complexity" evidence="1">
    <location>
        <begin position="70"/>
        <end position="92"/>
    </location>
</feature>
<evidence type="ECO:0000256" key="1">
    <source>
        <dbReference type="SAM" id="MobiDB-lite"/>
    </source>
</evidence>
<feature type="region of interest" description="Disordered" evidence="1">
    <location>
        <begin position="64"/>
        <end position="92"/>
    </location>
</feature>